<proteinExistence type="predicted"/>
<evidence type="ECO:0000256" key="1">
    <source>
        <dbReference type="SAM" id="MobiDB-lite"/>
    </source>
</evidence>
<feature type="transmembrane region" description="Helical" evidence="2">
    <location>
        <begin position="197"/>
        <end position="216"/>
    </location>
</feature>
<dbReference type="Proteomes" id="UP001430356">
    <property type="component" value="Unassembled WGS sequence"/>
</dbReference>
<dbReference type="AlphaFoldDB" id="A0AAW0EVV9"/>
<reference evidence="3 4" key="1">
    <citation type="journal article" date="2021" name="MBio">
        <title>A New Model Trypanosomatid, Novymonas esmeraldas: Genomic Perception of Its 'Candidatus Pandoraea novymonadis' Endosymbiont.</title>
        <authorList>
            <person name="Zakharova A."/>
            <person name="Saura A."/>
            <person name="Butenko A."/>
            <person name="Podesvova L."/>
            <person name="Warmusova S."/>
            <person name="Kostygov A.Y."/>
            <person name="Nenarokova A."/>
            <person name="Lukes J."/>
            <person name="Opperdoes F.R."/>
            <person name="Yurchenko V."/>
        </authorList>
    </citation>
    <scope>NUCLEOTIDE SEQUENCE [LARGE SCALE GENOMIC DNA]</scope>
    <source>
        <strain evidence="3 4">E262AT.01</strain>
    </source>
</reference>
<feature type="compositionally biased region" description="Basic and acidic residues" evidence="1">
    <location>
        <begin position="85"/>
        <end position="103"/>
    </location>
</feature>
<name>A0AAW0EVV9_9TRYP</name>
<feature type="compositionally biased region" description="Acidic residues" evidence="1">
    <location>
        <begin position="135"/>
        <end position="150"/>
    </location>
</feature>
<gene>
    <name evidence="3" type="ORF">NESM_000802800</name>
</gene>
<evidence type="ECO:0000256" key="2">
    <source>
        <dbReference type="SAM" id="Phobius"/>
    </source>
</evidence>
<feature type="compositionally biased region" description="Polar residues" evidence="1">
    <location>
        <begin position="37"/>
        <end position="51"/>
    </location>
</feature>
<keyword evidence="2" id="KW-1133">Transmembrane helix</keyword>
<evidence type="ECO:0000313" key="4">
    <source>
        <dbReference type="Proteomes" id="UP001430356"/>
    </source>
</evidence>
<feature type="region of interest" description="Disordered" evidence="1">
    <location>
        <begin position="84"/>
        <end position="103"/>
    </location>
</feature>
<keyword evidence="2" id="KW-0472">Membrane</keyword>
<keyword evidence="4" id="KW-1185">Reference proteome</keyword>
<accession>A0AAW0EVV9</accession>
<keyword evidence="2" id="KW-0812">Transmembrane</keyword>
<organism evidence="3 4">
    <name type="scientific">Novymonas esmeraldas</name>
    <dbReference type="NCBI Taxonomy" id="1808958"/>
    <lineage>
        <taxon>Eukaryota</taxon>
        <taxon>Discoba</taxon>
        <taxon>Euglenozoa</taxon>
        <taxon>Kinetoplastea</taxon>
        <taxon>Metakinetoplastina</taxon>
        <taxon>Trypanosomatida</taxon>
        <taxon>Trypanosomatidae</taxon>
        <taxon>Novymonas</taxon>
    </lineage>
</organism>
<feature type="region of interest" description="Disordered" evidence="1">
    <location>
        <begin position="20"/>
        <end position="68"/>
    </location>
</feature>
<evidence type="ECO:0000313" key="3">
    <source>
        <dbReference type="EMBL" id="KAK7198430.1"/>
    </source>
</evidence>
<comment type="caution">
    <text evidence="3">The sequence shown here is derived from an EMBL/GenBank/DDBJ whole genome shotgun (WGS) entry which is preliminary data.</text>
</comment>
<sequence length="234" mass="26751">MDSAAFRRHHRYDDEANSTAYVDNDPFYIPPSEDPTAVNSFRSDGRTYNSHRSARGGGGRGAGDRTGRDLMSMQRVFDMTAALQKEQEDQEAREKGDSAGVAERMRDVRNARWEAVKERMSLRAASLRSVRAYDSDCDSEEDEEDEEETASMEMKSVRTTRLTALDALAPSLSEERAIRRGAFHAVETMPQRFSHFVYNWFMFFVYAFSATALPGMDIRKGSDRREYFDHRAHS</sequence>
<feature type="region of interest" description="Disordered" evidence="1">
    <location>
        <begin position="134"/>
        <end position="155"/>
    </location>
</feature>
<dbReference type="EMBL" id="JAECZO010000150">
    <property type="protein sequence ID" value="KAK7198430.1"/>
    <property type="molecule type" value="Genomic_DNA"/>
</dbReference>
<protein>
    <submittedName>
        <fullName evidence="3">Uncharacterized protein</fullName>
    </submittedName>
</protein>